<dbReference type="Pfam" id="PF00485">
    <property type="entry name" value="PRK"/>
    <property type="match status" value="1"/>
</dbReference>
<dbReference type="InterPro" id="IPR006083">
    <property type="entry name" value="PRK/URK"/>
</dbReference>
<dbReference type="Proteomes" id="UP000422736">
    <property type="component" value="Chromosome 5"/>
</dbReference>
<dbReference type="InterPro" id="IPR027417">
    <property type="entry name" value="P-loop_NTPase"/>
</dbReference>
<evidence type="ECO:0000313" key="3">
    <source>
        <dbReference type="Proteomes" id="UP000422736"/>
    </source>
</evidence>
<sequence length="209" mass="23716">MSRPIVINIASGHYAGAEQISESIKEKLQGIFKHEIKMINLNERAKSPKQYSDKDYDFNKIIKEIECLPSTSGLVIVLVYGCYSIYDAKLNELSSLKVYVDSDGDKRLINMINQESVKASEELAACVTHYMDRLRPEMIKYVEPSKAHADIILPSMNDNLGTAIIVDGIVKVVEQHQGGELKESPTLFPHLDFNIERLEMESERYYDLS</sequence>
<dbReference type="SUPFAM" id="SSF52540">
    <property type="entry name" value="P-loop containing nucleoside triphosphate hydrolases"/>
    <property type="match status" value="1"/>
</dbReference>
<keyword evidence="2" id="KW-0808">Transferase</keyword>
<feature type="domain" description="Phosphoribulokinase/uridine kinase" evidence="1">
    <location>
        <begin position="48"/>
        <end position="159"/>
    </location>
</feature>
<protein>
    <submittedName>
        <fullName evidence="2">Uridine kinase YDR020C</fullName>
    </submittedName>
</protein>
<keyword evidence="3" id="KW-1185">Reference proteome</keyword>
<reference evidence="2 3" key="1">
    <citation type="submission" date="2016-03" db="EMBL/GenBank/DDBJ databases">
        <title>How can Kluyveromyces marxianus grow so fast - potential evolutionary course in Saccharomyces Complex revealed by comparative genomics.</title>
        <authorList>
            <person name="Mo W."/>
            <person name="Lu W."/>
            <person name="Yang X."/>
            <person name="Qi J."/>
            <person name="Lv H."/>
        </authorList>
    </citation>
    <scope>NUCLEOTIDE SEQUENCE [LARGE SCALE GENOMIC DNA]</scope>
    <source>
        <strain evidence="2 3">FIM1</strain>
    </source>
</reference>
<gene>
    <name evidence="2" type="primary">DAS2</name>
    <name evidence="2" type="ORF">FIM1_3318</name>
</gene>
<dbReference type="EMBL" id="CP015058">
    <property type="protein sequence ID" value="QGN16602.1"/>
    <property type="molecule type" value="Genomic_DNA"/>
</dbReference>
<keyword evidence="2" id="KW-0418">Kinase</keyword>
<organism evidence="2 3">
    <name type="scientific">Kluyveromyces marxianus</name>
    <name type="common">Yeast</name>
    <name type="synonym">Candida kefyr</name>
    <dbReference type="NCBI Taxonomy" id="4911"/>
    <lineage>
        <taxon>Eukaryota</taxon>
        <taxon>Fungi</taxon>
        <taxon>Dikarya</taxon>
        <taxon>Ascomycota</taxon>
        <taxon>Saccharomycotina</taxon>
        <taxon>Saccharomycetes</taxon>
        <taxon>Saccharomycetales</taxon>
        <taxon>Saccharomycetaceae</taxon>
        <taxon>Kluyveromyces</taxon>
    </lineage>
</organism>
<evidence type="ECO:0000259" key="1">
    <source>
        <dbReference type="Pfam" id="PF00485"/>
    </source>
</evidence>
<dbReference type="Gene3D" id="3.40.50.300">
    <property type="entry name" value="P-loop containing nucleotide triphosphate hydrolases"/>
    <property type="match status" value="1"/>
</dbReference>
<accession>A0ABX6EXV0</accession>
<dbReference type="GO" id="GO:0016301">
    <property type="term" value="F:kinase activity"/>
    <property type="evidence" value="ECO:0007669"/>
    <property type="project" value="UniProtKB-KW"/>
</dbReference>
<name>A0ABX6EXV0_KLUMA</name>
<proteinExistence type="predicted"/>
<reference evidence="2 3" key="2">
    <citation type="submission" date="2019-11" db="EMBL/GenBank/DDBJ databases">
        <authorList>
            <person name="Lu H."/>
        </authorList>
    </citation>
    <scope>NUCLEOTIDE SEQUENCE [LARGE SCALE GENOMIC DNA]</scope>
    <source>
        <strain evidence="2 3">FIM1</strain>
    </source>
</reference>
<evidence type="ECO:0000313" key="2">
    <source>
        <dbReference type="EMBL" id="QGN16602.1"/>
    </source>
</evidence>